<dbReference type="Gene3D" id="3.40.190.10">
    <property type="entry name" value="Periplasmic binding protein-like II"/>
    <property type="match status" value="2"/>
</dbReference>
<dbReference type="GO" id="GO:0030288">
    <property type="term" value="C:outer membrane-bounded periplasmic space"/>
    <property type="evidence" value="ECO:0007669"/>
    <property type="project" value="TreeGrafter"/>
</dbReference>
<dbReference type="NCBIfam" id="TIGR01256">
    <property type="entry name" value="modA"/>
    <property type="match status" value="1"/>
</dbReference>
<dbReference type="GO" id="GO:0015689">
    <property type="term" value="P:molybdate ion transport"/>
    <property type="evidence" value="ECO:0007669"/>
    <property type="project" value="InterPro"/>
</dbReference>
<evidence type="ECO:0000256" key="3">
    <source>
        <dbReference type="ARBA" id="ARBA00022723"/>
    </source>
</evidence>
<dbReference type="CDD" id="cd13536">
    <property type="entry name" value="PBP2_EcModA"/>
    <property type="match status" value="1"/>
</dbReference>
<dbReference type="AlphaFoldDB" id="A0A1H5V1U4"/>
<evidence type="ECO:0000313" key="8">
    <source>
        <dbReference type="EMBL" id="SEF81150.1"/>
    </source>
</evidence>
<feature type="binding site" evidence="6">
    <location>
        <position position="179"/>
    </location>
    <ligand>
        <name>molybdate</name>
        <dbReference type="ChEBI" id="CHEBI:36264"/>
    </ligand>
</feature>
<dbReference type="InterPro" id="IPR050682">
    <property type="entry name" value="ModA/WtpA"/>
</dbReference>
<organism evidence="8 9">
    <name type="scientific">Bosea lathyri</name>
    <dbReference type="NCBI Taxonomy" id="1036778"/>
    <lineage>
        <taxon>Bacteria</taxon>
        <taxon>Pseudomonadati</taxon>
        <taxon>Pseudomonadota</taxon>
        <taxon>Alphaproteobacteria</taxon>
        <taxon>Hyphomicrobiales</taxon>
        <taxon>Boseaceae</taxon>
        <taxon>Bosea</taxon>
    </lineage>
</organism>
<comment type="subunit">
    <text evidence="5">The complex is composed of two ATP-binding proteins (ModC), two transmembrane proteins (ModB) and a solute-binding protein (ModA).</text>
</comment>
<feature type="signal peptide" evidence="7">
    <location>
        <begin position="1"/>
        <end position="27"/>
    </location>
</feature>
<dbReference type="PANTHER" id="PTHR30632">
    <property type="entry name" value="MOLYBDATE-BINDING PERIPLASMIC PROTEIN"/>
    <property type="match status" value="1"/>
</dbReference>
<evidence type="ECO:0000256" key="4">
    <source>
        <dbReference type="ARBA" id="ARBA00022729"/>
    </source>
</evidence>
<dbReference type="PANTHER" id="PTHR30632:SF17">
    <property type="entry name" value="MOLYBDATE-BINDING PROTEIN MODA"/>
    <property type="match status" value="1"/>
</dbReference>
<dbReference type="EMBL" id="FNUY01000002">
    <property type="protein sequence ID" value="SEF81150.1"/>
    <property type="molecule type" value="Genomic_DNA"/>
</dbReference>
<keyword evidence="2 6" id="KW-0500">Molybdenum</keyword>
<feature type="binding site" evidence="6">
    <location>
        <position position="197"/>
    </location>
    <ligand>
        <name>molybdate</name>
        <dbReference type="ChEBI" id="CHEBI:36264"/>
    </ligand>
</feature>
<dbReference type="SUPFAM" id="SSF53850">
    <property type="entry name" value="Periplasmic binding protein-like II"/>
    <property type="match status" value="1"/>
</dbReference>
<feature type="binding site" evidence="6">
    <location>
        <position position="67"/>
    </location>
    <ligand>
        <name>molybdate</name>
        <dbReference type="ChEBI" id="CHEBI:36264"/>
    </ligand>
</feature>
<keyword evidence="4 7" id="KW-0732">Signal</keyword>
<dbReference type="GO" id="GO:1901359">
    <property type="term" value="F:tungstate binding"/>
    <property type="evidence" value="ECO:0007669"/>
    <property type="project" value="UniProtKB-ARBA"/>
</dbReference>
<evidence type="ECO:0000313" key="9">
    <source>
        <dbReference type="Proteomes" id="UP000236743"/>
    </source>
</evidence>
<evidence type="ECO:0000256" key="5">
    <source>
        <dbReference type="ARBA" id="ARBA00062515"/>
    </source>
</evidence>
<dbReference type="Proteomes" id="UP000236743">
    <property type="component" value="Unassembled WGS sequence"/>
</dbReference>
<feature type="chain" id="PRO_5009286722" evidence="7">
    <location>
        <begin position="28"/>
        <end position="267"/>
    </location>
</feature>
<accession>A0A1H5V1U4</accession>
<evidence type="ECO:0000256" key="2">
    <source>
        <dbReference type="ARBA" id="ARBA00022505"/>
    </source>
</evidence>
<dbReference type="GO" id="GO:0030973">
    <property type="term" value="F:molybdate ion binding"/>
    <property type="evidence" value="ECO:0007669"/>
    <property type="project" value="TreeGrafter"/>
</dbReference>
<gene>
    <name evidence="8" type="ORF">SAMN04488115_102114</name>
</gene>
<evidence type="ECO:0000256" key="7">
    <source>
        <dbReference type="SAM" id="SignalP"/>
    </source>
</evidence>
<dbReference type="InterPro" id="IPR005950">
    <property type="entry name" value="ModA"/>
</dbReference>
<dbReference type="GO" id="GO:0046872">
    <property type="term" value="F:metal ion binding"/>
    <property type="evidence" value="ECO:0007669"/>
    <property type="project" value="UniProtKB-KW"/>
</dbReference>
<feature type="binding site" evidence="6">
    <location>
        <position position="39"/>
    </location>
    <ligand>
        <name>molybdate</name>
        <dbReference type="ChEBI" id="CHEBI:36264"/>
    </ligand>
</feature>
<name>A0A1H5V1U4_9HYPH</name>
<dbReference type="RefSeq" id="WP_425290315.1">
    <property type="nucleotide sequence ID" value="NZ_FNUY01000002.1"/>
</dbReference>
<protein>
    <submittedName>
        <fullName evidence="8">Molybdate transport system substrate-binding protein</fullName>
    </submittedName>
</protein>
<feature type="binding site" evidence="6">
    <location>
        <position position="152"/>
    </location>
    <ligand>
        <name>molybdate</name>
        <dbReference type="ChEBI" id="CHEBI:36264"/>
    </ligand>
</feature>
<evidence type="ECO:0000256" key="1">
    <source>
        <dbReference type="ARBA" id="ARBA00009175"/>
    </source>
</evidence>
<comment type="similarity">
    <text evidence="1">Belongs to the bacterial solute-binding protein ModA family.</text>
</comment>
<dbReference type="PIRSF" id="PIRSF004846">
    <property type="entry name" value="ModA"/>
    <property type="match status" value="1"/>
</dbReference>
<keyword evidence="9" id="KW-1185">Reference proteome</keyword>
<dbReference type="Pfam" id="PF13531">
    <property type="entry name" value="SBP_bac_11"/>
    <property type="match status" value="1"/>
</dbReference>
<keyword evidence="3 6" id="KW-0479">Metal-binding</keyword>
<evidence type="ECO:0000256" key="6">
    <source>
        <dbReference type="PIRSR" id="PIRSR004846-1"/>
    </source>
</evidence>
<reference evidence="8 9" key="1">
    <citation type="submission" date="2016-10" db="EMBL/GenBank/DDBJ databases">
        <authorList>
            <person name="de Groot N.N."/>
        </authorList>
    </citation>
    <scope>NUCLEOTIDE SEQUENCE [LARGE SCALE GENOMIC DNA]</scope>
    <source>
        <strain evidence="8 9">DSM 26656</strain>
    </source>
</reference>
<dbReference type="FunFam" id="3.40.190.10:FF:000035">
    <property type="entry name" value="Molybdate ABC transporter substrate-binding protein"/>
    <property type="match status" value="1"/>
</dbReference>
<proteinExistence type="inferred from homology"/>
<sequence>MIKRRMMLGFGLAFAMGVGPMIGTAQAQRKELVIFAAASLKNALDEATANWVKETGKPAPKISYAASNALAKQLEHGAPADLFLSADLDWMDYAASKNLIKPETRVSLLANRIALIAPADSTAQLTLAPGVDLSAALGAGRLAMGNVESVPAGKYGKAALEKLGGWDKVKDKVAQADNVRAALLLVSRGEAPLGIVYTTDAAAEPKVKVIATFPEDSHPPIIYPVAVTKDSANSDALGFLTYLRSAGPKAAFEKQGFTVLNKPASSS</sequence>